<feature type="compositionally biased region" description="Basic residues" evidence="1">
    <location>
        <begin position="1"/>
        <end position="10"/>
    </location>
</feature>
<organism evidence="4">
    <name type="scientific">Schistosoma curassoni</name>
    <dbReference type="NCBI Taxonomy" id="6186"/>
    <lineage>
        <taxon>Eukaryota</taxon>
        <taxon>Metazoa</taxon>
        <taxon>Spiralia</taxon>
        <taxon>Lophotrochozoa</taxon>
        <taxon>Platyhelminthes</taxon>
        <taxon>Trematoda</taxon>
        <taxon>Digenea</taxon>
        <taxon>Strigeidida</taxon>
        <taxon>Schistosomatoidea</taxon>
        <taxon>Schistosomatidae</taxon>
        <taxon>Schistosoma</taxon>
    </lineage>
</organism>
<gene>
    <name evidence="2" type="ORF">SCUD_LOCUS7267</name>
</gene>
<name>A0A183JX22_9TREM</name>
<evidence type="ECO:0000256" key="1">
    <source>
        <dbReference type="SAM" id="MobiDB-lite"/>
    </source>
</evidence>
<evidence type="ECO:0000313" key="2">
    <source>
        <dbReference type="EMBL" id="VDP25589.1"/>
    </source>
</evidence>
<dbReference type="Proteomes" id="UP000279833">
    <property type="component" value="Unassembled WGS sequence"/>
</dbReference>
<feature type="compositionally biased region" description="Basic and acidic residues" evidence="1">
    <location>
        <begin position="40"/>
        <end position="69"/>
    </location>
</feature>
<accession>A0A183JX22</accession>
<keyword evidence="3" id="KW-1185">Reference proteome</keyword>
<feature type="region of interest" description="Disordered" evidence="1">
    <location>
        <begin position="1"/>
        <end position="71"/>
    </location>
</feature>
<sequence>MSPPGHRKSKASPSIRDTSKESTQGVSGAKKRDKSVRGRNAKDIDSSKDDKSGGKGKKSDSSNSPKKDNQALIIFKNDGDDLQLWQIHFGVVYALQPSCFSRC</sequence>
<evidence type="ECO:0000313" key="3">
    <source>
        <dbReference type="Proteomes" id="UP000279833"/>
    </source>
</evidence>
<dbReference type="EMBL" id="UZAK01032292">
    <property type="protein sequence ID" value="VDP25589.1"/>
    <property type="molecule type" value="Genomic_DNA"/>
</dbReference>
<reference evidence="2 3" key="2">
    <citation type="submission" date="2018-11" db="EMBL/GenBank/DDBJ databases">
        <authorList>
            <consortium name="Pathogen Informatics"/>
        </authorList>
    </citation>
    <scope>NUCLEOTIDE SEQUENCE [LARGE SCALE GENOMIC DNA]</scope>
    <source>
        <strain evidence="2">Dakar</strain>
        <strain evidence="3">Dakar, Senegal</strain>
    </source>
</reference>
<proteinExistence type="predicted"/>
<dbReference type="WBParaSite" id="SCUD_0000726701-mRNA-1">
    <property type="protein sequence ID" value="SCUD_0000726701-mRNA-1"/>
    <property type="gene ID" value="SCUD_0000726701"/>
</dbReference>
<protein>
    <submittedName>
        <fullName evidence="2 4">Uncharacterized protein</fullName>
    </submittedName>
</protein>
<feature type="compositionally biased region" description="Polar residues" evidence="1">
    <location>
        <begin position="11"/>
        <end position="26"/>
    </location>
</feature>
<evidence type="ECO:0000313" key="4">
    <source>
        <dbReference type="WBParaSite" id="SCUD_0000726701-mRNA-1"/>
    </source>
</evidence>
<reference evidence="4" key="1">
    <citation type="submission" date="2016-06" db="UniProtKB">
        <authorList>
            <consortium name="WormBaseParasite"/>
        </authorList>
    </citation>
    <scope>IDENTIFICATION</scope>
</reference>
<feature type="compositionally biased region" description="Basic residues" evidence="1">
    <location>
        <begin position="29"/>
        <end position="39"/>
    </location>
</feature>
<dbReference type="AlphaFoldDB" id="A0A183JX22"/>